<dbReference type="Proteomes" id="UP000823123">
    <property type="component" value="Unassembled WGS sequence"/>
</dbReference>
<evidence type="ECO:0000313" key="2">
    <source>
        <dbReference type="Proteomes" id="UP000823123"/>
    </source>
</evidence>
<evidence type="ECO:0000313" key="1">
    <source>
        <dbReference type="EMBL" id="MBK1467956.1"/>
    </source>
</evidence>
<dbReference type="EMBL" id="JACVDA010000003">
    <property type="protein sequence ID" value="MBK1467956.1"/>
    <property type="molecule type" value="Genomic_DNA"/>
</dbReference>
<accession>A0ABS1C792</accession>
<dbReference type="InterPro" id="IPR023975">
    <property type="entry name" value="Six-Cys_pep_SCIFF"/>
</dbReference>
<dbReference type="NCBIfam" id="TIGR03973">
    <property type="entry name" value="six_Cys_in_45"/>
    <property type="match status" value="2"/>
</dbReference>
<name>A0ABS1C792_9FIRM</name>
<organism evidence="1 2">
    <name type="scientific">Parvimonas parva</name>
    <dbReference type="NCBI Taxonomy" id="2769485"/>
    <lineage>
        <taxon>Bacteria</taxon>
        <taxon>Bacillati</taxon>
        <taxon>Bacillota</taxon>
        <taxon>Tissierellia</taxon>
        <taxon>Tissierellales</taxon>
        <taxon>Peptoniphilaceae</taxon>
        <taxon>Parvimonas</taxon>
    </lineage>
</organism>
<sequence>MSRIKTLKTRNLHESIVEGGCGECQTSCQSASKTSSGVANQPCESVSRIKTLKTRNLYASIVEGGCGECQTSCQSASKTSSGVANQPCEKCR</sequence>
<keyword evidence="2" id="KW-1185">Reference proteome</keyword>
<reference evidence="1 2" key="1">
    <citation type="submission" date="2020-09" db="EMBL/GenBank/DDBJ databases">
        <title>Parvimonas S3374 sp. nov.</title>
        <authorList>
            <person name="Buhl M."/>
        </authorList>
    </citation>
    <scope>NUCLEOTIDE SEQUENCE [LARGE SCALE GENOMIC DNA]</scope>
    <source>
        <strain evidence="1 2">S3374</strain>
    </source>
</reference>
<comment type="caution">
    <text evidence="1">The sequence shown here is derived from an EMBL/GenBank/DDBJ whole genome shotgun (WGS) entry which is preliminary data.</text>
</comment>
<dbReference type="Pfam" id="PF13165">
    <property type="entry name" value="SCIFF"/>
    <property type="match status" value="2"/>
</dbReference>
<proteinExistence type="predicted"/>
<protein>
    <submittedName>
        <fullName evidence="1">Six-cysteine peptide SCIFF</fullName>
    </submittedName>
</protein>
<gene>
    <name evidence="1" type="primary">scfA</name>
    <name evidence="1" type="ORF">IBJ83_01315</name>
</gene>